<reference evidence="2" key="1">
    <citation type="journal article" date="2019" name="Int. J. Syst. Evol. Microbiol.">
        <title>The Global Catalogue of Microorganisms (GCM) 10K type strain sequencing project: providing services to taxonomists for standard genome sequencing and annotation.</title>
        <authorList>
            <consortium name="The Broad Institute Genomics Platform"/>
            <consortium name="The Broad Institute Genome Sequencing Center for Infectious Disease"/>
            <person name="Wu L."/>
            <person name="Ma J."/>
        </authorList>
    </citation>
    <scope>NUCLEOTIDE SEQUENCE [LARGE SCALE GENOMIC DNA]</scope>
    <source>
        <strain evidence="2">JCM 17924</strain>
    </source>
</reference>
<name>A0ABP8J834_9BACT</name>
<keyword evidence="2" id="KW-1185">Reference proteome</keyword>
<sequence>MGFALCVHTTGAASRPATTPPNPALAAYRAAFEQNLVRTYVGAGLANTGLSTTVLRNALVGYYNLRSRGLASKPVLTIIDFSRSSRLNRLWVIDLAKQRLLYHTLVAHGKGTGEEFAKAFSNVSGSEQSSLGFYLTQQTYQGKHGLSLKLRGMDPKFNSNAGPRAVVVHGAQYVCQDFIRQHGRLGRSQGCPALPQEQSAPIIKTIQGGSVVYAHAPDGVTYSSQWLNLDAALPSFARSHGISPMAGQ</sequence>
<dbReference type="PANTHER" id="PTHR38477:SF1">
    <property type="entry name" value="MUREIN L,D-TRANSPEPTIDASE CATALYTIC DOMAIN FAMILY PROTEIN"/>
    <property type="match status" value="1"/>
</dbReference>
<dbReference type="Proteomes" id="UP001500454">
    <property type="component" value="Unassembled WGS sequence"/>
</dbReference>
<dbReference type="EMBL" id="BAABHA010000010">
    <property type="protein sequence ID" value="GAA4386682.1"/>
    <property type="molecule type" value="Genomic_DNA"/>
</dbReference>
<dbReference type="PANTHER" id="PTHR38477">
    <property type="entry name" value="HYPOTHETICAL EXPORTED PROTEIN"/>
    <property type="match status" value="1"/>
</dbReference>
<comment type="caution">
    <text evidence="1">The sequence shown here is derived from an EMBL/GenBank/DDBJ whole genome shotgun (WGS) entry which is preliminary data.</text>
</comment>
<protein>
    <recommendedName>
        <fullName evidence="3">Murein L,D-transpeptidase catalytic domain family protein</fullName>
    </recommendedName>
</protein>
<dbReference type="InterPro" id="IPR032676">
    <property type="entry name" value="YkuD_2"/>
</dbReference>
<dbReference type="Pfam" id="PF13645">
    <property type="entry name" value="YkuD_2"/>
    <property type="match status" value="1"/>
</dbReference>
<evidence type="ECO:0000313" key="2">
    <source>
        <dbReference type="Proteomes" id="UP001500454"/>
    </source>
</evidence>
<evidence type="ECO:0008006" key="3">
    <source>
        <dbReference type="Google" id="ProtNLM"/>
    </source>
</evidence>
<evidence type="ECO:0000313" key="1">
    <source>
        <dbReference type="EMBL" id="GAA4386682.1"/>
    </source>
</evidence>
<proteinExistence type="predicted"/>
<gene>
    <name evidence="1" type="ORF">GCM10023186_31590</name>
</gene>
<accession>A0ABP8J834</accession>
<organism evidence="1 2">
    <name type="scientific">Hymenobacter koreensis</name>
    <dbReference type="NCBI Taxonomy" id="1084523"/>
    <lineage>
        <taxon>Bacteria</taxon>
        <taxon>Pseudomonadati</taxon>
        <taxon>Bacteroidota</taxon>
        <taxon>Cytophagia</taxon>
        <taxon>Cytophagales</taxon>
        <taxon>Hymenobacteraceae</taxon>
        <taxon>Hymenobacter</taxon>
    </lineage>
</organism>